<proteinExistence type="predicted"/>
<keyword evidence="2" id="KW-0963">Cytoplasm</keyword>
<feature type="region of interest" description="Disordered" evidence="4">
    <location>
        <begin position="366"/>
        <end position="405"/>
    </location>
</feature>
<evidence type="ECO:0000259" key="5">
    <source>
        <dbReference type="PROSITE" id="PS51460"/>
    </source>
</evidence>
<dbReference type="InterPro" id="IPR003108">
    <property type="entry name" value="GAR_dom"/>
</dbReference>
<feature type="region of interest" description="Disordered" evidence="4">
    <location>
        <begin position="786"/>
        <end position="914"/>
    </location>
</feature>
<keyword evidence="3" id="KW-0206">Cytoskeleton</keyword>
<dbReference type="GO" id="GO:0005856">
    <property type="term" value="C:cytoskeleton"/>
    <property type="evidence" value="ECO:0007669"/>
    <property type="project" value="UniProtKB-SubCell"/>
</dbReference>
<feature type="compositionally biased region" description="Low complexity" evidence="4">
    <location>
        <begin position="693"/>
        <end position="711"/>
    </location>
</feature>
<protein>
    <recommendedName>
        <fullName evidence="5">GAR domain-containing protein</fullName>
    </recommendedName>
</protein>
<organism evidence="6 7">
    <name type="scientific">Podospora fimiseda</name>
    <dbReference type="NCBI Taxonomy" id="252190"/>
    <lineage>
        <taxon>Eukaryota</taxon>
        <taxon>Fungi</taxon>
        <taxon>Dikarya</taxon>
        <taxon>Ascomycota</taxon>
        <taxon>Pezizomycotina</taxon>
        <taxon>Sordariomycetes</taxon>
        <taxon>Sordariomycetidae</taxon>
        <taxon>Sordariales</taxon>
        <taxon>Podosporaceae</taxon>
        <taxon>Podospora</taxon>
    </lineage>
</organism>
<dbReference type="EMBL" id="MU865321">
    <property type="protein sequence ID" value="KAK4228206.1"/>
    <property type="molecule type" value="Genomic_DNA"/>
</dbReference>
<feature type="domain" description="GAR" evidence="5">
    <location>
        <begin position="710"/>
        <end position="786"/>
    </location>
</feature>
<evidence type="ECO:0000256" key="1">
    <source>
        <dbReference type="ARBA" id="ARBA00004245"/>
    </source>
</evidence>
<evidence type="ECO:0000256" key="3">
    <source>
        <dbReference type="ARBA" id="ARBA00023212"/>
    </source>
</evidence>
<feature type="region of interest" description="Disordered" evidence="4">
    <location>
        <begin position="446"/>
        <end position="472"/>
    </location>
</feature>
<dbReference type="PROSITE" id="PS51460">
    <property type="entry name" value="GAR"/>
    <property type="match status" value="1"/>
</dbReference>
<feature type="compositionally biased region" description="Low complexity" evidence="4">
    <location>
        <begin position="878"/>
        <end position="900"/>
    </location>
</feature>
<keyword evidence="7" id="KW-1185">Reference proteome</keyword>
<dbReference type="AlphaFoldDB" id="A0AAN7BRL9"/>
<reference evidence="6" key="2">
    <citation type="submission" date="2023-05" db="EMBL/GenBank/DDBJ databases">
        <authorList>
            <consortium name="Lawrence Berkeley National Laboratory"/>
            <person name="Steindorff A."/>
            <person name="Hensen N."/>
            <person name="Bonometti L."/>
            <person name="Westerberg I."/>
            <person name="Brannstrom I.O."/>
            <person name="Guillou S."/>
            <person name="Cros-Aarteil S."/>
            <person name="Calhoun S."/>
            <person name="Haridas S."/>
            <person name="Kuo A."/>
            <person name="Mondo S."/>
            <person name="Pangilinan J."/>
            <person name="Riley R."/>
            <person name="Labutti K."/>
            <person name="Andreopoulos B."/>
            <person name="Lipzen A."/>
            <person name="Chen C."/>
            <person name="Yanf M."/>
            <person name="Daum C."/>
            <person name="Ng V."/>
            <person name="Clum A."/>
            <person name="Ohm R."/>
            <person name="Martin F."/>
            <person name="Silar P."/>
            <person name="Natvig D."/>
            <person name="Lalanne C."/>
            <person name="Gautier V."/>
            <person name="Ament-Velasquez S.L."/>
            <person name="Kruys A."/>
            <person name="Hutchinson M.I."/>
            <person name="Powell A.J."/>
            <person name="Barry K."/>
            <person name="Miller A.N."/>
            <person name="Grigoriev I.V."/>
            <person name="Debuchy R."/>
            <person name="Gladieux P."/>
            <person name="Thoren M.H."/>
            <person name="Johannesson H."/>
        </authorList>
    </citation>
    <scope>NUCLEOTIDE SEQUENCE</scope>
    <source>
        <strain evidence="6">CBS 990.96</strain>
    </source>
</reference>
<evidence type="ECO:0000256" key="2">
    <source>
        <dbReference type="ARBA" id="ARBA00022490"/>
    </source>
</evidence>
<accession>A0AAN7BRL9</accession>
<feature type="compositionally biased region" description="Polar residues" evidence="4">
    <location>
        <begin position="808"/>
        <end position="829"/>
    </location>
</feature>
<feature type="compositionally biased region" description="Polar residues" evidence="4">
    <location>
        <begin position="449"/>
        <end position="463"/>
    </location>
</feature>
<evidence type="ECO:0000313" key="6">
    <source>
        <dbReference type="EMBL" id="KAK4228206.1"/>
    </source>
</evidence>
<evidence type="ECO:0000313" key="7">
    <source>
        <dbReference type="Proteomes" id="UP001301958"/>
    </source>
</evidence>
<reference evidence="6" key="1">
    <citation type="journal article" date="2023" name="Mol. Phylogenet. Evol.">
        <title>Genome-scale phylogeny and comparative genomics of the fungal order Sordariales.</title>
        <authorList>
            <person name="Hensen N."/>
            <person name="Bonometti L."/>
            <person name="Westerberg I."/>
            <person name="Brannstrom I.O."/>
            <person name="Guillou S."/>
            <person name="Cros-Aarteil S."/>
            <person name="Calhoun S."/>
            <person name="Haridas S."/>
            <person name="Kuo A."/>
            <person name="Mondo S."/>
            <person name="Pangilinan J."/>
            <person name="Riley R."/>
            <person name="LaButti K."/>
            <person name="Andreopoulos B."/>
            <person name="Lipzen A."/>
            <person name="Chen C."/>
            <person name="Yan M."/>
            <person name="Daum C."/>
            <person name="Ng V."/>
            <person name="Clum A."/>
            <person name="Steindorff A."/>
            <person name="Ohm R.A."/>
            <person name="Martin F."/>
            <person name="Silar P."/>
            <person name="Natvig D.O."/>
            <person name="Lalanne C."/>
            <person name="Gautier V."/>
            <person name="Ament-Velasquez S.L."/>
            <person name="Kruys A."/>
            <person name="Hutchinson M.I."/>
            <person name="Powell A.J."/>
            <person name="Barry K."/>
            <person name="Miller A.N."/>
            <person name="Grigoriev I.V."/>
            <person name="Debuchy R."/>
            <person name="Gladieux P."/>
            <person name="Hiltunen Thoren M."/>
            <person name="Johannesson H."/>
        </authorList>
    </citation>
    <scope>NUCLEOTIDE SEQUENCE</scope>
    <source>
        <strain evidence="6">CBS 990.96</strain>
    </source>
</reference>
<evidence type="ECO:0000256" key="4">
    <source>
        <dbReference type="SAM" id="MobiDB-lite"/>
    </source>
</evidence>
<gene>
    <name evidence="6" type="ORF">QBC38DRAFT_161011</name>
</gene>
<sequence length="986" mass="107325">MDDLLSSSTTTAVYMASRGRQLRATPITSDPSRQTLQLRPNDDLLQNLTPKTAIEAIRNPTGALKACLDSATPSEQAFAIRAAIASNNIAEWLEELTSWPWPAKGGSSGFELPTSKRRRLSSIDEVPSAPWDPSLDEDKDYMGSLPAADVARYERRIDEISASLDGLEIEEIKQQVLHHHIMPLSRPGTPLLDSGRSVTSALSTLARMDDLTALITATLMQALPNLSRLTRLMSVWSFRLLVLRKIPVFLKSLADAEAALRTGWNYSNLGPKVDGDEAELDVSPPRQPAVLSQKGYEVKKASLDRKVAKTGRDLDSMLDLLEGHQDTLPESWIDRVDSLEQEYGEWIVACEHKFREAHLTRIVEDTAEAEHDSGESIPEDSSAIEDETPSKPPPGKPKAGPQPGENRVQFLRRLFDTPVPVRKPAIKVFQPSGESADRDPRIISVEPITPNTQTESPHSQYSKPESDKEHHLSFNGLLESSLPRSSLSEEENEKVFFIDDDGSKDIASYYSDTSDGYISQPELPILPRPRRTSDMTLASTVVHDRLADYSDFSTDIDQGTPERFSRRDLLNALSPASEIRAPSSPPAFRSGTRSMSVNFNDEPMVSQLPSYSSSPKTPQTISIFEDETPDSTGSPKMPMPATDAQLQQQISEILESVPAKIRLRSGLPVVNLNPPDFNMPVARKASKPEVHRSYSSMSARSAGSRAGSRAGTPSFTLAPAFGRTARQRSKPGNPEIKLYHLSRSNGEAPIKLFIRCVGERGERVMVRVGGGWADLGEYLKEYASHHGRRSAGGEGKVEVKDLPGRASGASTSMGIRSGSTPPSRPASAQETRHSPITPLPLGGALRVRKTRRSTGVGSVVPATTEETRTPLSAVNTISDGSNGTPSTGGSTRSRSSSRLSWGEDDSSLGMAGPRAKQIEMSEENKAWVESVKEKVRLASGERKVSAPAVIGSSISPAEAPSILMDGAKFGDMGKVGATKRIFRRPV</sequence>
<dbReference type="InterPro" id="IPR036534">
    <property type="entry name" value="GAR_dom_sf"/>
</dbReference>
<comment type="caution">
    <text evidence="6">The sequence shown here is derived from an EMBL/GenBank/DDBJ whole genome shotgun (WGS) entry which is preliminary data.</text>
</comment>
<feature type="region of interest" description="Disordered" evidence="4">
    <location>
        <begin position="577"/>
        <end position="640"/>
    </location>
</feature>
<dbReference type="Pfam" id="PF02187">
    <property type="entry name" value="GAS2"/>
    <property type="match status" value="1"/>
</dbReference>
<feature type="compositionally biased region" description="Polar residues" evidence="4">
    <location>
        <begin position="607"/>
        <end position="622"/>
    </location>
</feature>
<comment type="subcellular location">
    <subcellularLocation>
        <location evidence="1">Cytoplasm</location>
        <location evidence="1">Cytoskeleton</location>
    </subcellularLocation>
</comment>
<dbReference type="Gene3D" id="3.30.920.20">
    <property type="entry name" value="Gas2-like domain"/>
    <property type="match status" value="1"/>
</dbReference>
<dbReference type="SUPFAM" id="SSF143575">
    <property type="entry name" value="GAS2 domain-like"/>
    <property type="match status" value="1"/>
</dbReference>
<dbReference type="Proteomes" id="UP001301958">
    <property type="component" value="Unassembled WGS sequence"/>
</dbReference>
<feature type="region of interest" description="Disordered" evidence="4">
    <location>
        <begin position="684"/>
        <end position="716"/>
    </location>
</feature>
<dbReference type="GO" id="GO:0008017">
    <property type="term" value="F:microtubule binding"/>
    <property type="evidence" value="ECO:0007669"/>
    <property type="project" value="InterPro"/>
</dbReference>
<name>A0AAN7BRL9_9PEZI</name>